<name>A0A2S6AMM9_9NOCA</name>
<dbReference type="RefSeq" id="WP_104380265.1">
    <property type="nucleotide sequence ID" value="NZ_PSZC01000014.1"/>
</dbReference>
<evidence type="ECO:0000313" key="2">
    <source>
        <dbReference type="Proteomes" id="UP000239874"/>
    </source>
</evidence>
<gene>
    <name evidence="1" type="ORF">C5E45_20710</name>
</gene>
<dbReference type="EMBL" id="PSZC01000014">
    <property type="protein sequence ID" value="PPJ36469.1"/>
    <property type="molecule type" value="Genomic_DNA"/>
</dbReference>
<reference evidence="1 2" key="1">
    <citation type="submission" date="2018-02" db="EMBL/GenBank/DDBJ databases">
        <title>8 Nocardia nova and 1 Nocardia cyriacigeorgica strain used for evolution to TMP-SMX.</title>
        <authorList>
            <person name="Mehta H."/>
            <person name="Weng J."/>
            <person name="Shamoo Y."/>
        </authorList>
    </citation>
    <scope>NUCLEOTIDE SEQUENCE [LARGE SCALE GENOMIC DNA]</scope>
    <source>
        <strain evidence="1 2">MDA3139</strain>
    </source>
</reference>
<organism evidence="1 2">
    <name type="scientific">Nocardia nova</name>
    <dbReference type="NCBI Taxonomy" id="37330"/>
    <lineage>
        <taxon>Bacteria</taxon>
        <taxon>Bacillati</taxon>
        <taxon>Actinomycetota</taxon>
        <taxon>Actinomycetes</taxon>
        <taxon>Mycobacteriales</taxon>
        <taxon>Nocardiaceae</taxon>
        <taxon>Nocardia</taxon>
    </lineage>
</organism>
<accession>A0A2S6AMM9</accession>
<dbReference type="Proteomes" id="UP000239874">
    <property type="component" value="Unassembled WGS sequence"/>
</dbReference>
<dbReference type="AlphaFoldDB" id="A0A2S6AMM9"/>
<sequence length="93" mass="10435">MGYQVIAQPDGERFAIFCGNTDTFVVWDATRSEVVAYFTELDGPRAAANADRILDLVRAGKQRQAYAQFALTWEQATQLDREHDGEFTAESTD</sequence>
<protein>
    <submittedName>
        <fullName evidence="1">Uncharacterized protein</fullName>
    </submittedName>
</protein>
<comment type="caution">
    <text evidence="1">The sequence shown here is derived from an EMBL/GenBank/DDBJ whole genome shotgun (WGS) entry which is preliminary data.</text>
</comment>
<evidence type="ECO:0000313" key="1">
    <source>
        <dbReference type="EMBL" id="PPJ36469.1"/>
    </source>
</evidence>
<proteinExistence type="predicted"/>